<evidence type="ECO:0000313" key="3">
    <source>
        <dbReference type="Proteomes" id="UP000238196"/>
    </source>
</evidence>
<organism evidence="2 3">
    <name type="scientific">Proteobacteria bacterium 228</name>
    <dbReference type="NCBI Taxonomy" id="2083153"/>
    <lineage>
        <taxon>Bacteria</taxon>
        <taxon>Pseudomonadati</taxon>
        <taxon>Pseudomonadota</taxon>
    </lineage>
</organism>
<dbReference type="Proteomes" id="UP000238196">
    <property type="component" value="Unassembled WGS sequence"/>
</dbReference>
<evidence type="ECO:0000313" key="2">
    <source>
        <dbReference type="EMBL" id="PPC76724.1"/>
    </source>
</evidence>
<reference evidence="2 3" key="1">
    <citation type="submission" date="2018-02" db="EMBL/GenBank/DDBJ databases">
        <title>novel marine gammaproteobacteria from coastal saline agro ecosystem.</title>
        <authorList>
            <person name="Krishnan R."/>
            <person name="Ramesh Kumar N."/>
        </authorList>
    </citation>
    <scope>NUCLEOTIDE SEQUENCE [LARGE SCALE GENOMIC DNA]</scope>
    <source>
        <strain evidence="2 3">228</strain>
    </source>
</reference>
<keyword evidence="1" id="KW-1133">Transmembrane helix</keyword>
<dbReference type="InterPro" id="IPR021762">
    <property type="entry name" value="DUF3325"/>
</dbReference>
<gene>
    <name evidence="2" type="ORF">C4K68_14070</name>
</gene>
<feature type="transmembrane region" description="Helical" evidence="1">
    <location>
        <begin position="6"/>
        <end position="27"/>
    </location>
</feature>
<dbReference type="AlphaFoldDB" id="A0A2S5KPF5"/>
<keyword evidence="1" id="KW-0472">Membrane</keyword>
<keyword evidence="1" id="KW-0812">Transmembrane</keyword>
<evidence type="ECO:0000256" key="1">
    <source>
        <dbReference type="SAM" id="Phobius"/>
    </source>
</evidence>
<name>A0A2S5KPF5_9PROT</name>
<accession>A0A2S5KPF5</accession>
<proteinExistence type="predicted"/>
<dbReference type="EMBL" id="PRLP01000043">
    <property type="protein sequence ID" value="PPC76724.1"/>
    <property type="molecule type" value="Genomic_DNA"/>
</dbReference>
<sequence>MHYGNVIGPVAWCGWMSMAVFCIGLLLSYRPALLKTLAGGSLLLKSSG</sequence>
<dbReference type="OrthoDB" id="8858882at2"/>
<comment type="caution">
    <text evidence="2">The sequence shown here is derived from an EMBL/GenBank/DDBJ whole genome shotgun (WGS) entry which is preliminary data.</text>
</comment>
<protein>
    <submittedName>
        <fullName evidence="2">Uncharacterized protein</fullName>
    </submittedName>
</protein>
<dbReference type="Pfam" id="PF11804">
    <property type="entry name" value="DUF3325"/>
    <property type="match status" value="1"/>
</dbReference>